<name>A0A6J6CTV9_9ZZZZ</name>
<protein>
    <submittedName>
        <fullName evidence="5">Unannotated protein</fullName>
    </submittedName>
</protein>
<dbReference type="PROSITE" id="PS50977">
    <property type="entry name" value="HTH_TETR_2"/>
    <property type="match status" value="1"/>
</dbReference>
<gene>
    <name evidence="5" type="ORF">UFOPK1603_00121</name>
</gene>
<dbReference type="Pfam" id="PF00440">
    <property type="entry name" value="TetR_N"/>
    <property type="match status" value="1"/>
</dbReference>
<dbReference type="AlphaFoldDB" id="A0A6J6CTV9"/>
<keyword evidence="2" id="KW-0238">DNA-binding</keyword>
<proteinExistence type="predicted"/>
<dbReference type="InterPro" id="IPR009057">
    <property type="entry name" value="Homeodomain-like_sf"/>
</dbReference>
<keyword evidence="1" id="KW-0805">Transcription regulation</keyword>
<accession>A0A6J6CTV9</accession>
<dbReference type="InterPro" id="IPR050109">
    <property type="entry name" value="HTH-type_TetR-like_transc_reg"/>
</dbReference>
<evidence type="ECO:0000256" key="3">
    <source>
        <dbReference type="ARBA" id="ARBA00023163"/>
    </source>
</evidence>
<dbReference type="PANTHER" id="PTHR30055">
    <property type="entry name" value="HTH-TYPE TRANSCRIPTIONAL REGULATOR RUTR"/>
    <property type="match status" value="1"/>
</dbReference>
<sequence>MADDNRTKILDLAIAAIDAGGEAAVRVNHIVEEAGVTPPVLYYHFGNRDGLVIAAQIERYSRQIRQDIAAIGKRVSQCQSREELQTALVDVWEKTLVGREESRWRRVSVVGSAFARPELEAEVLRAQDEIVAGLVAVLQPCKERGLLREGVDLPSAVAWQHSILLSRVFVERGSQQGGLAEWDQLTLEALQHAFFGS</sequence>
<dbReference type="Gene3D" id="1.10.357.10">
    <property type="entry name" value="Tetracycline Repressor, domain 2"/>
    <property type="match status" value="1"/>
</dbReference>
<dbReference type="GO" id="GO:0000976">
    <property type="term" value="F:transcription cis-regulatory region binding"/>
    <property type="evidence" value="ECO:0007669"/>
    <property type="project" value="TreeGrafter"/>
</dbReference>
<dbReference type="GO" id="GO:0003700">
    <property type="term" value="F:DNA-binding transcription factor activity"/>
    <property type="evidence" value="ECO:0007669"/>
    <property type="project" value="TreeGrafter"/>
</dbReference>
<dbReference type="SUPFAM" id="SSF46689">
    <property type="entry name" value="Homeodomain-like"/>
    <property type="match status" value="1"/>
</dbReference>
<dbReference type="PANTHER" id="PTHR30055:SF234">
    <property type="entry name" value="HTH-TYPE TRANSCRIPTIONAL REGULATOR BETI"/>
    <property type="match status" value="1"/>
</dbReference>
<reference evidence="5" key="1">
    <citation type="submission" date="2020-05" db="EMBL/GenBank/DDBJ databases">
        <authorList>
            <person name="Chiriac C."/>
            <person name="Salcher M."/>
            <person name="Ghai R."/>
            <person name="Kavagutti S V."/>
        </authorList>
    </citation>
    <scope>NUCLEOTIDE SEQUENCE</scope>
</reference>
<dbReference type="PRINTS" id="PR00455">
    <property type="entry name" value="HTHTETR"/>
</dbReference>
<feature type="domain" description="HTH tetR-type" evidence="4">
    <location>
        <begin position="3"/>
        <end position="63"/>
    </location>
</feature>
<keyword evidence="3" id="KW-0804">Transcription</keyword>
<evidence type="ECO:0000259" key="4">
    <source>
        <dbReference type="PROSITE" id="PS50977"/>
    </source>
</evidence>
<organism evidence="5">
    <name type="scientific">freshwater metagenome</name>
    <dbReference type="NCBI Taxonomy" id="449393"/>
    <lineage>
        <taxon>unclassified sequences</taxon>
        <taxon>metagenomes</taxon>
        <taxon>ecological metagenomes</taxon>
    </lineage>
</organism>
<evidence type="ECO:0000313" key="5">
    <source>
        <dbReference type="EMBL" id="CAB4554604.1"/>
    </source>
</evidence>
<evidence type="ECO:0000256" key="1">
    <source>
        <dbReference type="ARBA" id="ARBA00023015"/>
    </source>
</evidence>
<evidence type="ECO:0000256" key="2">
    <source>
        <dbReference type="ARBA" id="ARBA00023125"/>
    </source>
</evidence>
<dbReference type="EMBL" id="CAEZTG010000006">
    <property type="protein sequence ID" value="CAB4554604.1"/>
    <property type="molecule type" value="Genomic_DNA"/>
</dbReference>
<dbReference type="InterPro" id="IPR001647">
    <property type="entry name" value="HTH_TetR"/>
</dbReference>